<protein>
    <submittedName>
        <fullName evidence="5">TetR/AcrR family transcriptional regulator</fullName>
    </submittedName>
</protein>
<keyword evidence="6" id="KW-1185">Reference proteome</keyword>
<proteinExistence type="predicted"/>
<dbReference type="Pfam" id="PF00440">
    <property type="entry name" value="TetR_N"/>
    <property type="match status" value="1"/>
</dbReference>
<dbReference type="KEGG" id="fcj:RN605_11190"/>
<keyword evidence="1 2" id="KW-0238">DNA-binding</keyword>
<evidence type="ECO:0000313" key="4">
    <source>
        <dbReference type="EMBL" id="WNM19852.1"/>
    </source>
</evidence>
<feature type="domain" description="HTH tetR-type" evidence="3">
    <location>
        <begin position="1"/>
        <end position="59"/>
    </location>
</feature>
<gene>
    <name evidence="5" type="ORF">RN605_11190</name>
    <name evidence="4" type="ORF">RN608_04020</name>
</gene>
<evidence type="ECO:0000256" key="2">
    <source>
        <dbReference type="PROSITE-ProRule" id="PRU00335"/>
    </source>
</evidence>
<dbReference type="SUPFAM" id="SSF46689">
    <property type="entry name" value="Homeodomain-like"/>
    <property type="match status" value="1"/>
</dbReference>
<dbReference type="InterPro" id="IPR009057">
    <property type="entry name" value="Homeodomain-like_sf"/>
</dbReference>
<evidence type="ECO:0000256" key="1">
    <source>
        <dbReference type="ARBA" id="ARBA00023125"/>
    </source>
</evidence>
<dbReference type="EMBL" id="CP134878">
    <property type="protein sequence ID" value="WNM19852.1"/>
    <property type="molecule type" value="Genomic_DNA"/>
</dbReference>
<feature type="DNA-binding region" description="H-T-H motif" evidence="2">
    <location>
        <begin position="22"/>
        <end position="41"/>
    </location>
</feature>
<accession>A0AA96J7E5</accession>
<dbReference type="PANTHER" id="PTHR43479">
    <property type="entry name" value="ACREF/ENVCD OPERON REPRESSOR-RELATED"/>
    <property type="match status" value="1"/>
</dbReference>
<sequence>MKESIILKSCDMFLTHGFKSITMDEIASEMGISKKTIYQHFSNKSALVEEVSSYLFETISCGIDQIYEQDANPIEELFLIRDFVLKNLKDESASPFHQLQKFYPKIHKSLMGKQFEKMKDCVVNNINKGIEQEFFRKNLNADLIVRFYYAGMSSLKDVELFDPHQFSTKLVQTEYLEYHLRGICTEKGIKKLEELITKYNF</sequence>
<dbReference type="PANTHER" id="PTHR43479:SF11">
    <property type="entry name" value="ACREF_ENVCD OPERON REPRESSOR-RELATED"/>
    <property type="match status" value="1"/>
</dbReference>
<accession>A0AA96EXG4</accession>
<evidence type="ECO:0000313" key="6">
    <source>
        <dbReference type="Proteomes" id="UP001304515"/>
    </source>
</evidence>
<dbReference type="AlphaFoldDB" id="A0AA96J7E5"/>
<dbReference type="Proteomes" id="UP001304515">
    <property type="component" value="Chromosome"/>
</dbReference>
<dbReference type="Gene3D" id="1.10.357.10">
    <property type="entry name" value="Tetracycline Repressor, domain 2"/>
    <property type="match status" value="1"/>
</dbReference>
<dbReference type="RefSeq" id="WP_313324848.1">
    <property type="nucleotide sequence ID" value="NZ_CP134878.1"/>
</dbReference>
<dbReference type="InterPro" id="IPR001647">
    <property type="entry name" value="HTH_TetR"/>
</dbReference>
<dbReference type="PROSITE" id="PS50977">
    <property type="entry name" value="HTH_TETR_2"/>
    <property type="match status" value="1"/>
</dbReference>
<evidence type="ECO:0000259" key="3">
    <source>
        <dbReference type="PROSITE" id="PS50977"/>
    </source>
</evidence>
<dbReference type="GO" id="GO:0003677">
    <property type="term" value="F:DNA binding"/>
    <property type="evidence" value="ECO:0007669"/>
    <property type="project" value="UniProtKB-UniRule"/>
</dbReference>
<dbReference type="PRINTS" id="PR00455">
    <property type="entry name" value="HTHTETR"/>
</dbReference>
<dbReference type="EMBL" id="CP134890">
    <property type="protein sequence ID" value="WNM21241.1"/>
    <property type="molecule type" value="Genomic_DNA"/>
</dbReference>
<dbReference type="InterPro" id="IPR036271">
    <property type="entry name" value="Tet_transcr_reg_TetR-rel_C_sf"/>
</dbReference>
<organism evidence="5 6">
    <name type="scientific">Flavobacterium capsici</name>
    <dbReference type="NCBI Taxonomy" id="3075618"/>
    <lineage>
        <taxon>Bacteria</taxon>
        <taxon>Pseudomonadati</taxon>
        <taxon>Bacteroidota</taxon>
        <taxon>Flavobacteriia</taxon>
        <taxon>Flavobacteriales</taxon>
        <taxon>Flavobacteriaceae</taxon>
        <taxon>Flavobacterium</taxon>
    </lineage>
</organism>
<dbReference type="InterPro" id="IPR050624">
    <property type="entry name" value="HTH-type_Tx_Regulator"/>
</dbReference>
<name>A0AA96J7E5_9FLAO</name>
<reference evidence="5 6" key="1">
    <citation type="submission" date="2023-09" db="EMBL/GenBank/DDBJ databases">
        <title>Flavobacterium sp. a novel bacteria isolate from Pepper rhizosphere.</title>
        <authorList>
            <person name="Peng Y."/>
            <person name="Lee J."/>
        </authorList>
    </citation>
    <scope>NUCLEOTIDE SEQUENCE [LARGE SCALE GENOMIC DNA]</scope>
    <source>
        <strain evidence="4">PMR2A8</strain>
        <strain evidence="5 6">PMTSA4</strain>
    </source>
</reference>
<evidence type="ECO:0000313" key="5">
    <source>
        <dbReference type="EMBL" id="WNM21241.1"/>
    </source>
</evidence>
<dbReference type="SUPFAM" id="SSF48498">
    <property type="entry name" value="Tetracyclin repressor-like, C-terminal domain"/>
    <property type="match status" value="1"/>
</dbReference>